<organism evidence="1 2">
    <name type="scientific">Halteria grandinella</name>
    <dbReference type="NCBI Taxonomy" id="5974"/>
    <lineage>
        <taxon>Eukaryota</taxon>
        <taxon>Sar</taxon>
        <taxon>Alveolata</taxon>
        <taxon>Ciliophora</taxon>
        <taxon>Intramacronucleata</taxon>
        <taxon>Spirotrichea</taxon>
        <taxon>Stichotrichia</taxon>
        <taxon>Sporadotrichida</taxon>
        <taxon>Halteriidae</taxon>
        <taxon>Halteria</taxon>
    </lineage>
</organism>
<name>A0A8J8SWN2_HALGN</name>
<accession>A0A8J8SWN2</accession>
<protein>
    <submittedName>
        <fullName evidence="1">Uncharacterized protein</fullName>
    </submittedName>
</protein>
<evidence type="ECO:0000313" key="1">
    <source>
        <dbReference type="EMBL" id="TNV73415.1"/>
    </source>
</evidence>
<sequence>MVSSFSWMSFTSMGSFSNSTLTTRSPQAICSSVFSSPLMASMTTVSLWKQRLSAGTQRSPASSYSFLQ</sequence>
<gene>
    <name evidence="1" type="ORF">FGO68_gene17383</name>
</gene>
<proteinExistence type="predicted"/>
<evidence type="ECO:0000313" key="2">
    <source>
        <dbReference type="Proteomes" id="UP000785679"/>
    </source>
</evidence>
<comment type="caution">
    <text evidence="1">The sequence shown here is derived from an EMBL/GenBank/DDBJ whole genome shotgun (WGS) entry which is preliminary data.</text>
</comment>
<dbReference type="EMBL" id="RRYP01018929">
    <property type="protein sequence ID" value="TNV73415.1"/>
    <property type="molecule type" value="Genomic_DNA"/>
</dbReference>
<keyword evidence="2" id="KW-1185">Reference proteome</keyword>
<reference evidence="1" key="1">
    <citation type="submission" date="2019-06" db="EMBL/GenBank/DDBJ databases">
        <authorList>
            <person name="Zheng W."/>
        </authorList>
    </citation>
    <scope>NUCLEOTIDE SEQUENCE</scope>
    <source>
        <strain evidence="1">QDHG01</strain>
    </source>
</reference>
<dbReference type="AlphaFoldDB" id="A0A8J8SWN2"/>
<dbReference type="Proteomes" id="UP000785679">
    <property type="component" value="Unassembled WGS sequence"/>
</dbReference>